<keyword evidence="2" id="KW-1185">Reference proteome</keyword>
<proteinExistence type="predicted"/>
<accession>A0A285PKB8</accession>
<organism evidence="1 2">
    <name type="scientific">Cohaesibacter gelatinilyticus</name>
    <dbReference type="NCBI Taxonomy" id="372072"/>
    <lineage>
        <taxon>Bacteria</taxon>
        <taxon>Pseudomonadati</taxon>
        <taxon>Pseudomonadota</taxon>
        <taxon>Alphaproteobacteria</taxon>
        <taxon>Hyphomicrobiales</taxon>
        <taxon>Cohaesibacteraceae</taxon>
    </lineage>
</organism>
<protein>
    <submittedName>
        <fullName evidence="1">Uncharacterized protein</fullName>
    </submittedName>
</protein>
<name>A0A285PKB8_9HYPH</name>
<reference evidence="1 2" key="1">
    <citation type="submission" date="2017-09" db="EMBL/GenBank/DDBJ databases">
        <authorList>
            <person name="Ehlers B."/>
            <person name="Leendertz F.H."/>
        </authorList>
    </citation>
    <scope>NUCLEOTIDE SEQUENCE [LARGE SCALE GENOMIC DNA]</scope>
    <source>
        <strain evidence="1 2">DSM 18289</strain>
    </source>
</reference>
<dbReference type="Proteomes" id="UP000219439">
    <property type="component" value="Unassembled WGS sequence"/>
</dbReference>
<evidence type="ECO:0000313" key="2">
    <source>
        <dbReference type="Proteomes" id="UP000219439"/>
    </source>
</evidence>
<gene>
    <name evidence="1" type="ORF">SAMN06265368_4832</name>
</gene>
<evidence type="ECO:0000313" key="1">
    <source>
        <dbReference type="EMBL" id="SNZ21707.1"/>
    </source>
</evidence>
<sequence length="60" mass="6652">MSDRTNQVKTREQAAYDLSWSVAESHNAQGVDAIECVARMISKAVSAKPVYRVPATMIRL</sequence>
<dbReference type="AlphaFoldDB" id="A0A285PKB8"/>
<dbReference type="EMBL" id="OBEL01000011">
    <property type="protein sequence ID" value="SNZ21707.1"/>
    <property type="molecule type" value="Genomic_DNA"/>
</dbReference>